<evidence type="ECO:0000256" key="9">
    <source>
        <dbReference type="SAM" id="MobiDB-lite"/>
    </source>
</evidence>
<feature type="region of interest" description="Disordered" evidence="9">
    <location>
        <begin position="932"/>
        <end position="954"/>
    </location>
</feature>
<feature type="transmembrane region" description="Helical" evidence="10">
    <location>
        <begin position="41"/>
        <end position="60"/>
    </location>
</feature>
<keyword evidence="12" id="KW-1185">Reference proteome</keyword>
<sequence>MNVGDSRPYDKDDNDHRISTKSGTRSTPTHDPNPSVMETEIIDVLMFCGLTLSSLSLWVFPVKIALHGGVVFIVLYVLVTILVAFPILHLEIFVGQRHQTGICKTFQSYGKAFEGFGAAIFFLTFILSVQTIQDSYLHFVHTKNVLFFSKEIMSCRRYRERASCASIYDDSQCRLRYGPHFRYHNETCIDHDNTTTRSPTVAEKYCRSLDTSSPYDFDMQRLILYFALFCTIATISMGGLKAIRIVLAFAYALFLTTFLITVMYFPTLAKIGDVINALWSVTTWKSLAYFETYSETLHLVFNSCGVALWGVMSAASLRSRNASSCKLALAMVANNLLVSFLSTALAFSIVVAFKNKNPSALDYGLQKGEFMYVFGVLTEVMMYEMNSPIWVFVNSIANLLAKVLRIFAPVIIVCVAIRDYAPARHQLSYTFAATVSVCAAGYVLTWTRCYQSFRSYFAHLFTELYAAYYLLMVAGIVFVFIHIYDVREYVIDLCELYPDDRLRPLPVRLMNSTCYTFYDSIILICLIVAMVELVNASKEREETSLLLIFADRVATTAPILIVVVYFLVSLNKAHRIKQYWTLFSITSEHPSFERIHLLGDYASKRETIDVPAFLLAAGLQAKEKVTCMNSVPLIDSVMTTDGGALLSKSETSLVTRMRLKTRSSTNIFMRALSRVSSSHSIVDTLLSSIERVRRTTRRSPVTPASGRRSIGNMVRIFKKLVGRTPMEGNWEQQPGQVEQGISKPSEQRTKLIPRLPTQLASTQASSLEAVHVTPPKPAEIQEDMPTHTSSTQASSERSSPTQSSFTDAETSTGMPLANPETRRVPTPALSSSSRGTTPRAEIPYSSPIPTDLMGRSVLMKTTPKSPTIIKSTTIEPTQRPFHLTLQLLLVLASHYALLLILGHLGRRREIRKTNYRGRQRLVTSLRTRSALQAAHRRAGKVETEEEKARRTRQMRNAERVKELALIISKKNNSVAERVRCYIRHSQEVEEDIRKLTQKMNEEMDPAKRAALQAEIRRLEEDFDMKLVQRRQLLHNDLCTYFPLSEITRLEHSIEKLRKID</sequence>
<dbReference type="PANTHER" id="PTHR11616:SF241">
    <property type="entry name" value="SODIUM- AND CHLORIDE-DEPENDENT GLYCINE TRANSPORTER 2"/>
    <property type="match status" value="1"/>
</dbReference>
<gene>
    <name evidence="11" type="primary">Acey_s0011.g1417</name>
    <name evidence="11" type="ORF">Y032_0011g1417</name>
</gene>
<dbReference type="GO" id="GO:0005283">
    <property type="term" value="F:amino acid:sodium symporter activity"/>
    <property type="evidence" value="ECO:0007669"/>
    <property type="project" value="TreeGrafter"/>
</dbReference>
<feature type="transmembrane region" description="Helical" evidence="10">
    <location>
        <begin position="546"/>
        <end position="568"/>
    </location>
</feature>
<organism evidence="11 12">
    <name type="scientific">Ancylostoma ceylanicum</name>
    <dbReference type="NCBI Taxonomy" id="53326"/>
    <lineage>
        <taxon>Eukaryota</taxon>
        <taxon>Metazoa</taxon>
        <taxon>Ecdysozoa</taxon>
        <taxon>Nematoda</taxon>
        <taxon>Chromadorea</taxon>
        <taxon>Rhabditida</taxon>
        <taxon>Rhabditina</taxon>
        <taxon>Rhabditomorpha</taxon>
        <taxon>Strongyloidea</taxon>
        <taxon>Ancylostomatidae</taxon>
        <taxon>Ancylostomatinae</taxon>
        <taxon>Ancylostoma</taxon>
    </lineage>
</organism>
<dbReference type="EMBL" id="JARK01001347">
    <property type="protein sequence ID" value="EYC25842.1"/>
    <property type="molecule type" value="Genomic_DNA"/>
</dbReference>
<feature type="binding site" evidence="7">
    <location>
        <position position="303"/>
    </location>
    <ligand>
        <name>Na(+)</name>
        <dbReference type="ChEBI" id="CHEBI:29101"/>
        <label>1</label>
    </ligand>
</feature>
<evidence type="ECO:0000256" key="8">
    <source>
        <dbReference type="PIRSR" id="PIRSR600175-2"/>
    </source>
</evidence>
<feature type="compositionally biased region" description="Low complexity" evidence="9">
    <location>
        <begin position="788"/>
        <end position="801"/>
    </location>
</feature>
<keyword evidence="8" id="KW-1015">Disulfide bond</keyword>
<feature type="transmembrane region" description="Helical" evidence="10">
    <location>
        <begin position="883"/>
        <end position="904"/>
    </location>
</feature>
<feature type="transmembrane region" description="Helical" evidence="10">
    <location>
        <begin position="66"/>
        <end position="88"/>
    </location>
</feature>
<dbReference type="Proteomes" id="UP000024635">
    <property type="component" value="Unassembled WGS sequence"/>
</dbReference>
<evidence type="ECO:0000256" key="3">
    <source>
        <dbReference type="ARBA" id="ARBA00022692"/>
    </source>
</evidence>
<feature type="transmembrane region" description="Helical" evidence="10">
    <location>
        <begin position="403"/>
        <end position="421"/>
    </location>
</feature>
<feature type="transmembrane region" description="Helical" evidence="10">
    <location>
        <begin position="515"/>
        <end position="534"/>
    </location>
</feature>
<evidence type="ECO:0000313" key="11">
    <source>
        <dbReference type="EMBL" id="EYC25842.1"/>
    </source>
</evidence>
<evidence type="ECO:0000256" key="10">
    <source>
        <dbReference type="SAM" id="Phobius"/>
    </source>
</evidence>
<dbReference type="GO" id="GO:0089718">
    <property type="term" value="P:amino acid import across plasma membrane"/>
    <property type="evidence" value="ECO:0007669"/>
    <property type="project" value="TreeGrafter"/>
</dbReference>
<comment type="subcellular location">
    <subcellularLocation>
        <location evidence="1">Membrane</location>
        <topology evidence="1">Multi-pass membrane protein</topology>
    </subcellularLocation>
</comment>
<evidence type="ECO:0000256" key="5">
    <source>
        <dbReference type="ARBA" id="ARBA00022989"/>
    </source>
</evidence>
<feature type="compositionally biased region" description="Basic and acidic residues" evidence="9">
    <location>
        <begin position="939"/>
        <end position="948"/>
    </location>
</feature>
<dbReference type="InterPro" id="IPR000175">
    <property type="entry name" value="Na/ntran_symport"/>
</dbReference>
<comment type="caution">
    <text evidence="11">The sequence shown here is derived from an EMBL/GenBank/DDBJ whole genome shotgun (WGS) entry which is preliminary data.</text>
</comment>
<proteinExistence type="predicted"/>
<evidence type="ECO:0000256" key="1">
    <source>
        <dbReference type="ARBA" id="ARBA00004141"/>
    </source>
</evidence>
<feature type="region of interest" description="Disordered" evidence="9">
    <location>
        <begin position="726"/>
        <end position="745"/>
    </location>
</feature>
<keyword evidence="6 10" id="KW-0472">Membrane</keyword>
<dbReference type="PANTHER" id="PTHR11616">
    <property type="entry name" value="SODIUM/CHLORIDE DEPENDENT TRANSPORTER"/>
    <property type="match status" value="1"/>
</dbReference>
<feature type="transmembrane region" description="Helical" evidence="10">
    <location>
        <begin position="296"/>
        <end position="315"/>
    </location>
</feature>
<dbReference type="STRING" id="53326.A0A016VFM5"/>
<dbReference type="OrthoDB" id="5820889at2759"/>
<dbReference type="PROSITE" id="PS50267">
    <property type="entry name" value="NA_NEUROTRAN_SYMP_3"/>
    <property type="match status" value="1"/>
</dbReference>
<evidence type="ECO:0000256" key="7">
    <source>
        <dbReference type="PIRSR" id="PIRSR600175-1"/>
    </source>
</evidence>
<feature type="binding site" evidence="7">
    <location>
        <position position="335"/>
    </location>
    <ligand>
        <name>Na(+)</name>
        <dbReference type="ChEBI" id="CHEBI:29101"/>
        <label>1</label>
    </ligand>
</feature>
<feature type="transmembrane region" description="Helical" evidence="10">
    <location>
        <begin position="222"/>
        <end position="240"/>
    </location>
</feature>
<dbReference type="InterPro" id="IPR037272">
    <property type="entry name" value="SNS_sf"/>
</dbReference>
<feature type="binding site" evidence="7">
    <location>
        <position position="49"/>
    </location>
    <ligand>
        <name>Na(+)</name>
        <dbReference type="ChEBI" id="CHEBI:29101"/>
        <label>2</label>
    </ligand>
</feature>
<evidence type="ECO:0000256" key="2">
    <source>
        <dbReference type="ARBA" id="ARBA00022448"/>
    </source>
</evidence>
<feature type="transmembrane region" description="Helical" evidence="10">
    <location>
        <begin position="466"/>
        <end position="484"/>
    </location>
</feature>
<protein>
    <recommendedName>
        <fullName evidence="13">Sodium:neurotransmitter symporter family protein</fullName>
    </recommendedName>
</protein>
<accession>A0A016VFM5</accession>
<feature type="disulfide bond" evidence="8">
    <location>
        <begin position="164"/>
        <end position="173"/>
    </location>
</feature>
<dbReference type="Pfam" id="PF00209">
    <property type="entry name" value="SNF"/>
    <property type="match status" value="1"/>
</dbReference>
<feature type="region of interest" description="Disordered" evidence="9">
    <location>
        <begin position="1"/>
        <end position="35"/>
    </location>
</feature>
<dbReference type="GO" id="GO:0005886">
    <property type="term" value="C:plasma membrane"/>
    <property type="evidence" value="ECO:0007669"/>
    <property type="project" value="TreeGrafter"/>
</dbReference>
<evidence type="ECO:0000313" key="12">
    <source>
        <dbReference type="Proteomes" id="UP000024635"/>
    </source>
</evidence>
<feature type="transmembrane region" description="Helical" evidence="10">
    <location>
        <begin position="370"/>
        <end position="391"/>
    </location>
</feature>
<evidence type="ECO:0000256" key="4">
    <source>
        <dbReference type="ARBA" id="ARBA00022847"/>
    </source>
</evidence>
<keyword evidence="2" id="KW-0813">Transport</keyword>
<feature type="region of interest" description="Disordered" evidence="9">
    <location>
        <begin position="775"/>
        <end position="848"/>
    </location>
</feature>
<reference evidence="12" key="1">
    <citation type="journal article" date="2015" name="Nat. Genet.">
        <title>The genome and transcriptome of the zoonotic hookworm Ancylostoma ceylanicum identify infection-specific gene families.</title>
        <authorList>
            <person name="Schwarz E.M."/>
            <person name="Hu Y."/>
            <person name="Antoshechkin I."/>
            <person name="Miller M.M."/>
            <person name="Sternberg P.W."/>
            <person name="Aroian R.V."/>
        </authorList>
    </citation>
    <scope>NUCLEOTIDE SEQUENCE</scope>
    <source>
        <strain evidence="12">HY135</strain>
    </source>
</reference>
<feature type="compositionally biased region" description="Polar residues" evidence="9">
    <location>
        <begin position="20"/>
        <end position="32"/>
    </location>
</feature>
<dbReference type="GO" id="GO:0046872">
    <property type="term" value="F:metal ion binding"/>
    <property type="evidence" value="ECO:0007669"/>
    <property type="project" value="UniProtKB-KW"/>
</dbReference>
<evidence type="ECO:0000256" key="6">
    <source>
        <dbReference type="ARBA" id="ARBA00023136"/>
    </source>
</evidence>
<keyword evidence="5 10" id="KW-1133">Transmembrane helix</keyword>
<feature type="transmembrane region" description="Helical" evidence="10">
    <location>
        <begin position="245"/>
        <end position="265"/>
    </location>
</feature>
<feature type="transmembrane region" description="Helical" evidence="10">
    <location>
        <begin position="109"/>
        <end position="129"/>
    </location>
</feature>
<feature type="compositionally biased region" description="Polar residues" evidence="9">
    <location>
        <begin position="802"/>
        <end position="813"/>
    </location>
</feature>
<dbReference type="SUPFAM" id="SSF161070">
    <property type="entry name" value="SNF-like"/>
    <property type="match status" value="1"/>
</dbReference>
<keyword evidence="7" id="KW-0479">Metal-binding</keyword>
<keyword evidence="3 10" id="KW-0812">Transmembrane</keyword>
<keyword evidence="7" id="KW-0915">Sodium</keyword>
<name>A0A016VFM5_9BILA</name>
<keyword evidence="4" id="KW-0769">Symport</keyword>
<evidence type="ECO:0008006" key="13">
    <source>
        <dbReference type="Google" id="ProtNLM"/>
    </source>
</evidence>
<feature type="transmembrane region" description="Helical" evidence="10">
    <location>
        <begin position="327"/>
        <end position="350"/>
    </location>
</feature>
<dbReference type="AlphaFoldDB" id="A0A016VFM5"/>
<feature type="compositionally biased region" description="Basic and acidic residues" evidence="9">
    <location>
        <begin position="7"/>
        <end position="18"/>
    </location>
</feature>
<feature type="transmembrane region" description="Helical" evidence="10">
    <location>
        <begin position="427"/>
        <end position="445"/>
    </location>
</feature>